<dbReference type="EMBL" id="CP036432">
    <property type="protein sequence ID" value="QDV83037.1"/>
    <property type="molecule type" value="Genomic_DNA"/>
</dbReference>
<evidence type="ECO:0000313" key="3">
    <source>
        <dbReference type="Proteomes" id="UP000318081"/>
    </source>
</evidence>
<protein>
    <recommendedName>
        <fullName evidence="1">Putative restriction endonuclease domain-containing protein</fullName>
    </recommendedName>
</protein>
<dbReference type="PANTHER" id="PTHR34107:SF4">
    <property type="entry name" value="SLL1222 PROTEIN"/>
    <property type="match status" value="1"/>
</dbReference>
<dbReference type="InterPro" id="IPR012296">
    <property type="entry name" value="Nuclease_put_TT1808"/>
</dbReference>
<dbReference type="CDD" id="cd06260">
    <property type="entry name" value="DUF820-like"/>
    <property type="match status" value="1"/>
</dbReference>
<gene>
    <name evidence="2" type="ORF">TBK1r_19700</name>
</gene>
<dbReference type="SUPFAM" id="SSF52980">
    <property type="entry name" value="Restriction endonuclease-like"/>
    <property type="match status" value="1"/>
</dbReference>
<dbReference type="Proteomes" id="UP000318081">
    <property type="component" value="Chromosome"/>
</dbReference>
<proteinExistence type="predicted"/>
<dbReference type="InterPro" id="IPR011335">
    <property type="entry name" value="Restrct_endonuc-II-like"/>
</dbReference>
<accession>A0ABX5XMP9</accession>
<reference evidence="2 3" key="1">
    <citation type="submission" date="2019-02" db="EMBL/GenBank/DDBJ databases">
        <title>Deep-cultivation of Planctomycetes and their phenomic and genomic characterization uncovers novel biology.</title>
        <authorList>
            <person name="Wiegand S."/>
            <person name="Jogler M."/>
            <person name="Boedeker C."/>
            <person name="Pinto D."/>
            <person name="Vollmers J."/>
            <person name="Rivas-Marin E."/>
            <person name="Kohn T."/>
            <person name="Peeters S.H."/>
            <person name="Heuer A."/>
            <person name="Rast P."/>
            <person name="Oberbeckmann S."/>
            <person name="Bunk B."/>
            <person name="Jeske O."/>
            <person name="Meyerdierks A."/>
            <person name="Storesund J.E."/>
            <person name="Kallscheuer N."/>
            <person name="Luecker S."/>
            <person name="Lage O.M."/>
            <person name="Pohl T."/>
            <person name="Merkel B.J."/>
            <person name="Hornburger P."/>
            <person name="Mueller R.-W."/>
            <person name="Bruemmer F."/>
            <person name="Labrenz M."/>
            <person name="Spormann A.M."/>
            <person name="Op den Camp H."/>
            <person name="Overmann J."/>
            <person name="Amann R."/>
            <person name="Jetten M.S.M."/>
            <person name="Mascher T."/>
            <person name="Medema M.H."/>
            <person name="Devos D.P."/>
            <person name="Kaster A.-K."/>
            <person name="Ovreas L."/>
            <person name="Rohde M."/>
            <person name="Galperin M.Y."/>
            <person name="Jogler C."/>
        </authorList>
    </citation>
    <scope>NUCLEOTIDE SEQUENCE [LARGE SCALE GENOMIC DNA]</scope>
    <source>
        <strain evidence="2 3">TBK1r</strain>
    </source>
</reference>
<sequence length="209" mass="23952">MSSEPRASQAGELTWEIANLYPRQGAWSESDYLSLDAGRLVEFDGGFLEILRMPTELHQAITLFLWLQLQAFIKTNSHAQGVCLVAPLPVRLWEGKFREPDVMYMSAENREQRTAKYWKGADLVMEIVSENDPDRDWVEKRHDYAKAGISEYWIVDPRDRSITVFGLAESVSIYHELSRNIDGQQAPSRLLNGFVVDVSTVFDRPELTQ</sequence>
<dbReference type="Gene3D" id="3.90.1570.10">
    <property type="entry name" value="tt1808, chain A"/>
    <property type="match status" value="1"/>
</dbReference>
<evidence type="ECO:0000313" key="2">
    <source>
        <dbReference type="EMBL" id="QDV83037.1"/>
    </source>
</evidence>
<feature type="domain" description="Putative restriction endonuclease" evidence="1">
    <location>
        <begin position="31"/>
        <end position="197"/>
    </location>
</feature>
<dbReference type="PANTHER" id="PTHR34107">
    <property type="entry name" value="SLL0198 PROTEIN-RELATED"/>
    <property type="match status" value="1"/>
</dbReference>
<organism evidence="2 3">
    <name type="scientific">Stieleria magnilauensis</name>
    <dbReference type="NCBI Taxonomy" id="2527963"/>
    <lineage>
        <taxon>Bacteria</taxon>
        <taxon>Pseudomonadati</taxon>
        <taxon>Planctomycetota</taxon>
        <taxon>Planctomycetia</taxon>
        <taxon>Pirellulales</taxon>
        <taxon>Pirellulaceae</taxon>
        <taxon>Stieleria</taxon>
    </lineage>
</organism>
<dbReference type="Pfam" id="PF05685">
    <property type="entry name" value="Uma2"/>
    <property type="match status" value="1"/>
</dbReference>
<evidence type="ECO:0000259" key="1">
    <source>
        <dbReference type="Pfam" id="PF05685"/>
    </source>
</evidence>
<dbReference type="InterPro" id="IPR008538">
    <property type="entry name" value="Uma2"/>
</dbReference>
<dbReference type="RefSeq" id="WP_145209315.1">
    <property type="nucleotide sequence ID" value="NZ_CP036432.1"/>
</dbReference>
<keyword evidence="3" id="KW-1185">Reference proteome</keyword>
<name>A0ABX5XMP9_9BACT</name>